<dbReference type="InterPro" id="IPR012674">
    <property type="entry name" value="Calycin"/>
</dbReference>
<proteinExistence type="predicted"/>
<protein>
    <submittedName>
        <fullName evidence="1">Beta-lactoglobulin</fullName>
    </submittedName>
</protein>
<gene>
    <name evidence="1" type="primary">beta-lactoglobulin</name>
</gene>
<dbReference type="EMBL" id="AY775801">
    <property type="protein sequence ID" value="AAV65307.1"/>
    <property type="molecule type" value="Genomic_DNA"/>
</dbReference>
<evidence type="ECO:0000313" key="1">
    <source>
        <dbReference type="EMBL" id="AAV65306.1"/>
    </source>
</evidence>
<dbReference type="EMBL" id="AY775799">
    <property type="protein sequence ID" value="AAV65305.1"/>
    <property type="molecule type" value="Genomic_DNA"/>
</dbReference>
<dbReference type="SUPFAM" id="SSF50814">
    <property type="entry name" value="Lipocalins"/>
    <property type="match status" value="1"/>
</dbReference>
<name>Q5S4N6_BUBBU</name>
<feature type="non-terminal residue" evidence="1">
    <location>
        <position position="1"/>
    </location>
</feature>
<feature type="non-terminal residue" evidence="1">
    <location>
        <position position="35"/>
    </location>
</feature>
<organism evidence="1">
    <name type="scientific">Bubalus bubalis</name>
    <name type="common">Domestic water buffalo</name>
    <dbReference type="NCBI Taxonomy" id="89462"/>
    <lineage>
        <taxon>Eukaryota</taxon>
        <taxon>Metazoa</taxon>
        <taxon>Chordata</taxon>
        <taxon>Craniata</taxon>
        <taxon>Vertebrata</taxon>
        <taxon>Euteleostomi</taxon>
        <taxon>Mammalia</taxon>
        <taxon>Eutheria</taxon>
        <taxon>Laurasiatheria</taxon>
        <taxon>Artiodactyla</taxon>
        <taxon>Ruminantia</taxon>
        <taxon>Pecora</taxon>
        <taxon>Bovidae</taxon>
        <taxon>Bovinae</taxon>
        <taxon>Bubalus</taxon>
    </lineage>
</organism>
<dbReference type="AlphaFoldDB" id="Q5S4N6"/>
<reference evidence="1" key="1">
    <citation type="submission" date="2004-10" db="EMBL/GenBank/DDBJ databases">
        <title>Polymorphism of beta-lactoglobulin gene in riverine buffaloes.</title>
        <authorList>
            <person name="Vohra V."/>
            <person name="Bhattacharya T.K."/>
            <person name="Dayal S."/>
            <person name="Kumar P."/>
            <person name="Sharma A."/>
        </authorList>
    </citation>
    <scope>NUCLEOTIDE SEQUENCE</scope>
    <source>
        <tissue evidence="1">Blood</tissue>
    </source>
</reference>
<accession>Q5S4N6</accession>
<sequence length="35" mass="4090">ENKVLVLDTDYKKYLLFCMENSAEPEKAWPASAWV</sequence>
<dbReference type="EMBL" id="AY775802">
    <property type="protein sequence ID" value="AAV65308.1"/>
    <property type="molecule type" value="Genomic_DNA"/>
</dbReference>
<dbReference type="EMBL" id="AY775800">
    <property type="protein sequence ID" value="AAV65306.1"/>
    <property type="molecule type" value="Genomic_DNA"/>
</dbReference>